<dbReference type="GO" id="GO:0004400">
    <property type="term" value="F:histidinol-phosphate transaminase activity"/>
    <property type="evidence" value="ECO:0007669"/>
    <property type="project" value="UniProtKB-UniRule"/>
</dbReference>
<dbReference type="AlphaFoldDB" id="A0A1T4Z0J1"/>
<gene>
    <name evidence="7" type="primary">hisC</name>
    <name evidence="9" type="ORF">SAMN04244570_0301</name>
</gene>
<dbReference type="NCBIfam" id="TIGR01141">
    <property type="entry name" value="hisC"/>
    <property type="match status" value="1"/>
</dbReference>
<evidence type="ECO:0000256" key="3">
    <source>
        <dbReference type="ARBA" id="ARBA00022576"/>
    </source>
</evidence>
<name>A0A1T4Z0J1_9BACL</name>
<comment type="cofactor">
    <cofactor evidence="1 7">
        <name>pyridoxal 5'-phosphate</name>
        <dbReference type="ChEBI" id="CHEBI:597326"/>
    </cofactor>
</comment>
<keyword evidence="10" id="KW-1185">Reference proteome</keyword>
<protein>
    <recommendedName>
        <fullName evidence="7">Histidinol-phosphate aminotransferase</fullName>
        <ecNumber evidence="7">2.6.1.9</ecNumber>
    </recommendedName>
    <alternativeName>
        <fullName evidence="7">Imidazole acetol-phosphate transaminase</fullName>
    </alternativeName>
</protein>
<evidence type="ECO:0000256" key="5">
    <source>
        <dbReference type="ARBA" id="ARBA00022898"/>
    </source>
</evidence>
<comment type="pathway">
    <text evidence="7">Amino-acid biosynthesis; L-histidine biosynthesis; L-histidine from 5-phospho-alpha-D-ribose 1-diphosphate: step 7/9.</text>
</comment>
<dbReference type="InterPro" id="IPR015422">
    <property type="entry name" value="PyrdxlP-dep_Trfase_small"/>
</dbReference>
<keyword evidence="6 7" id="KW-0368">Histidine biosynthesis</keyword>
<dbReference type="SUPFAM" id="SSF53383">
    <property type="entry name" value="PLP-dependent transferases"/>
    <property type="match status" value="1"/>
</dbReference>
<dbReference type="Gene3D" id="3.90.1150.10">
    <property type="entry name" value="Aspartate Aminotransferase, domain 1"/>
    <property type="match status" value="1"/>
</dbReference>
<dbReference type="InterPro" id="IPR004839">
    <property type="entry name" value="Aminotransferase_I/II_large"/>
</dbReference>
<keyword evidence="3 7" id="KW-0032">Aminotransferase</keyword>
<dbReference type="PANTHER" id="PTHR43643">
    <property type="entry name" value="HISTIDINOL-PHOSPHATE AMINOTRANSFERASE 2"/>
    <property type="match status" value="1"/>
</dbReference>
<keyword evidence="4 7" id="KW-0808">Transferase</keyword>
<dbReference type="Gene3D" id="3.40.640.10">
    <property type="entry name" value="Type I PLP-dependent aspartate aminotransferase-like (Major domain)"/>
    <property type="match status" value="1"/>
</dbReference>
<comment type="subunit">
    <text evidence="2 7">Homodimer.</text>
</comment>
<sequence>MRWRNTVKEIAPYIPGKSIEAVKKELQLEHVHRLASNENPLGPSPKAKEAMERAIQEVHLYPDASATKLRERLAQLYAIRPGQVLTGNGADNIISLVISAYIDEDDEVVYCSPTFPAYRSSTLLMGGKPVEVPLTEEWAYDLDAIREKITDKTKLIFICNPNNPTGTIVEDSALLQFIQEVPEHVTVVLDEAYIEYIRKDQYKTGIDYFKAGHPIITIRTFSKFYGLAGLRIGYAIASEELLEPILRLREPFACNRVAIEAAVATLDDQEFTEEHYEMNEAGKEYLTQKFSELGFSVFPSYTNFLFVHVKSDVQKLFNKLQEKGLIVRPCTPWGLEQYVRVSIGTQEQNELLVEILNQYDRE</sequence>
<accession>A0A1T4Z0J1</accession>
<comment type="catalytic activity">
    <reaction evidence="7">
        <text>L-histidinol phosphate + 2-oxoglutarate = 3-(imidazol-4-yl)-2-oxopropyl phosphate + L-glutamate</text>
        <dbReference type="Rhea" id="RHEA:23744"/>
        <dbReference type="ChEBI" id="CHEBI:16810"/>
        <dbReference type="ChEBI" id="CHEBI:29985"/>
        <dbReference type="ChEBI" id="CHEBI:57766"/>
        <dbReference type="ChEBI" id="CHEBI:57980"/>
        <dbReference type="EC" id="2.6.1.9"/>
    </reaction>
</comment>
<dbReference type="GO" id="GO:0030170">
    <property type="term" value="F:pyridoxal phosphate binding"/>
    <property type="evidence" value="ECO:0007669"/>
    <property type="project" value="InterPro"/>
</dbReference>
<dbReference type="InterPro" id="IPR015424">
    <property type="entry name" value="PyrdxlP-dep_Trfase"/>
</dbReference>
<dbReference type="CDD" id="cd00609">
    <property type="entry name" value="AAT_like"/>
    <property type="match status" value="1"/>
</dbReference>
<evidence type="ECO:0000313" key="9">
    <source>
        <dbReference type="EMBL" id="SKB07081.1"/>
    </source>
</evidence>
<keyword evidence="5 7" id="KW-0663">Pyridoxal phosphate</keyword>
<dbReference type="HAMAP" id="MF_01023">
    <property type="entry name" value="HisC_aminotrans_2"/>
    <property type="match status" value="1"/>
</dbReference>
<dbReference type="EC" id="2.6.1.9" evidence="7"/>
<dbReference type="EMBL" id="FUYJ01000012">
    <property type="protein sequence ID" value="SKB07081.1"/>
    <property type="molecule type" value="Genomic_DNA"/>
</dbReference>
<dbReference type="Proteomes" id="UP000190042">
    <property type="component" value="Unassembled WGS sequence"/>
</dbReference>
<evidence type="ECO:0000313" key="10">
    <source>
        <dbReference type="Proteomes" id="UP000190042"/>
    </source>
</evidence>
<dbReference type="InterPro" id="IPR015421">
    <property type="entry name" value="PyrdxlP-dep_Trfase_major"/>
</dbReference>
<evidence type="ECO:0000256" key="4">
    <source>
        <dbReference type="ARBA" id="ARBA00022679"/>
    </source>
</evidence>
<evidence type="ECO:0000256" key="1">
    <source>
        <dbReference type="ARBA" id="ARBA00001933"/>
    </source>
</evidence>
<dbReference type="Pfam" id="PF00155">
    <property type="entry name" value="Aminotran_1_2"/>
    <property type="match status" value="1"/>
</dbReference>
<dbReference type="GO" id="GO:0000105">
    <property type="term" value="P:L-histidine biosynthetic process"/>
    <property type="evidence" value="ECO:0007669"/>
    <property type="project" value="UniProtKB-UniRule"/>
</dbReference>
<keyword evidence="7" id="KW-0028">Amino-acid biosynthesis</keyword>
<evidence type="ECO:0000256" key="2">
    <source>
        <dbReference type="ARBA" id="ARBA00011738"/>
    </source>
</evidence>
<dbReference type="InterPro" id="IPR050106">
    <property type="entry name" value="HistidinolP_aminotransfase"/>
</dbReference>
<reference evidence="10" key="1">
    <citation type="submission" date="2017-02" db="EMBL/GenBank/DDBJ databases">
        <authorList>
            <person name="Varghese N."/>
            <person name="Submissions S."/>
        </authorList>
    </citation>
    <scope>NUCLEOTIDE SEQUENCE [LARGE SCALE GENOMIC DNA]</scope>
    <source>
        <strain evidence="10">DSM 23966</strain>
    </source>
</reference>
<dbReference type="UniPathway" id="UPA00031">
    <property type="reaction ID" value="UER00012"/>
</dbReference>
<feature type="domain" description="Aminotransferase class I/classII large" evidence="8">
    <location>
        <begin position="31"/>
        <end position="355"/>
    </location>
</feature>
<evidence type="ECO:0000256" key="6">
    <source>
        <dbReference type="ARBA" id="ARBA00023102"/>
    </source>
</evidence>
<dbReference type="PANTHER" id="PTHR43643:SF3">
    <property type="entry name" value="HISTIDINOL-PHOSPHATE AMINOTRANSFERASE"/>
    <property type="match status" value="1"/>
</dbReference>
<evidence type="ECO:0000256" key="7">
    <source>
        <dbReference type="HAMAP-Rule" id="MF_01023"/>
    </source>
</evidence>
<organism evidence="9 10">
    <name type="scientific">Sporosarcina newyorkensis</name>
    <dbReference type="NCBI Taxonomy" id="759851"/>
    <lineage>
        <taxon>Bacteria</taxon>
        <taxon>Bacillati</taxon>
        <taxon>Bacillota</taxon>
        <taxon>Bacilli</taxon>
        <taxon>Bacillales</taxon>
        <taxon>Caryophanaceae</taxon>
        <taxon>Sporosarcina</taxon>
    </lineage>
</organism>
<proteinExistence type="inferred from homology"/>
<evidence type="ECO:0000259" key="8">
    <source>
        <dbReference type="Pfam" id="PF00155"/>
    </source>
</evidence>
<dbReference type="RefSeq" id="WP_078818788.1">
    <property type="nucleotide sequence ID" value="NZ_FUYJ01000012.1"/>
</dbReference>
<comment type="similarity">
    <text evidence="7">Belongs to the class-II pyridoxal-phosphate-dependent aminotransferase family. Histidinol-phosphate aminotransferase subfamily.</text>
</comment>
<dbReference type="InterPro" id="IPR005861">
    <property type="entry name" value="HisP_aminotrans"/>
</dbReference>
<feature type="modified residue" description="N6-(pyridoxal phosphate)lysine" evidence="7">
    <location>
        <position position="223"/>
    </location>
</feature>